<dbReference type="InterPro" id="IPR000945">
    <property type="entry name" value="DBH-like"/>
</dbReference>
<dbReference type="FunFam" id="2.60.40.1210:FF:000001">
    <property type="entry name" value="Monooxygenase, DBH-like 1, like"/>
    <property type="match status" value="1"/>
</dbReference>
<feature type="domain" description="RWD" evidence="9">
    <location>
        <begin position="660"/>
        <end position="778"/>
    </location>
</feature>
<evidence type="ECO:0000313" key="10">
    <source>
        <dbReference type="EMBL" id="KAK8404693.1"/>
    </source>
</evidence>
<dbReference type="Gene3D" id="2.60.120.230">
    <property type="match status" value="1"/>
</dbReference>
<dbReference type="Gene3D" id="3.10.110.10">
    <property type="entry name" value="Ubiquitin Conjugating Enzyme"/>
    <property type="match status" value="1"/>
</dbReference>
<dbReference type="Gene3D" id="2.60.120.310">
    <property type="entry name" value="Copper type II, ascorbate-dependent monooxygenase, N-terminal domain"/>
    <property type="match status" value="1"/>
</dbReference>
<dbReference type="Pfam" id="PF03712">
    <property type="entry name" value="Cu2_monoox_C"/>
    <property type="match status" value="1"/>
</dbReference>
<dbReference type="GO" id="GO:0005615">
    <property type="term" value="C:extracellular space"/>
    <property type="evidence" value="ECO:0007669"/>
    <property type="project" value="TreeGrafter"/>
</dbReference>
<comment type="similarity">
    <text evidence="2">Belongs to the copper type II ascorbate-dependent monooxygenase family.</text>
</comment>
<dbReference type="GO" id="GO:0006589">
    <property type="term" value="P:octopamine biosynthetic process"/>
    <property type="evidence" value="ECO:0007669"/>
    <property type="project" value="TreeGrafter"/>
</dbReference>
<evidence type="ECO:0000256" key="1">
    <source>
        <dbReference type="ARBA" id="ARBA00004370"/>
    </source>
</evidence>
<comment type="subcellular location">
    <subcellularLocation>
        <location evidence="1">Membrane</location>
    </subcellularLocation>
</comment>
<evidence type="ECO:0000256" key="6">
    <source>
        <dbReference type="ARBA" id="ARBA00023180"/>
    </source>
</evidence>
<dbReference type="SMART" id="SM00591">
    <property type="entry name" value="RWD"/>
    <property type="match status" value="1"/>
</dbReference>
<dbReference type="SUPFAM" id="SSF54495">
    <property type="entry name" value="UBC-like"/>
    <property type="match status" value="1"/>
</dbReference>
<evidence type="ECO:0000256" key="4">
    <source>
        <dbReference type="ARBA" id="ARBA00023136"/>
    </source>
</evidence>
<gene>
    <name evidence="10" type="ORF">O3P69_007742</name>
</gene>
<keyword evidence="4" id="KW-0472">Membrane</keyword>
<dbReference type="InterPro" id="IPR008977">
    <property type="entry name" value="PHM/PNGase_F_dom_sf"/>
</dbReference>
<name>A0AAW0UZT5_SCYPA</name>
<evidence type="ECO:0000256" key="2">
    <source>
        <dbReference type="ARBA" id="ARBA00010676"/>
    </source>
</evidence>
<dbReference type="SUPFAM" id="SSF49344">
    <property type="entry name" value="CBD9-like"/>
    <property type="match status" value="1"/>
</dbReference>
<evidence type="ECO:0000256" key="7">
    <source>
        <dbReference type="SAM" id="MobiDB-lite"/>
    </source>
</evidence>
<dbReference type="EMBL" id="JARAKH010000004">
    <property type="protein sequence ID" value="KAK8404693.1"/>
    <property type="molecule type" value="Genomic_DNA"/>
</dbReference>
<dbReference type="GO" id="GO:0042420">
    <property type="term" value="P:dopamine catabolic process"/>
    <property type="evidence" value="ECO:0007669"/>
    <property type="project" value="TreeGrafter"/>
</dbReference>
<feature type="region of interest" description="Disordered" evidence="7">
    <location>
        <begin position="578"/>
        <end position="601"/>
    </location>
</feature>
<evidence type="ECO:0000259" key="9">
    <source>
        <dbReference type="PROSITE" id="PS50908"/>
    </source>
</evidence>
<dbReference type="PROSITE" id="PS50836">
    <property type="entry name" value="DOMON"/>
    <property type="match status" value="1"/>
</dbReference>
<dbReference type="GO" id="GO:0030667">
    <property type="term" value="C:secretory granule membrane"/>
    <property type="evidence" value="ECO:0007669"/>
    <property type="project" value="TreeGrafter"/>
</dbReference>
<protein>
    <submittedName>
        <fullName evidence="10">Uncharacterized protein</fullName>
    </submittedName>
</protein>
<dbReference type="PRINTS" id="PR00767">
    <property type="entry name" value="DBMONOXGNASE"/>
</dbReference>
<dbReference type="CDD" id="cd09631">
    <property type="entry name" value="DOMON_DOH"/>
    <property type="match status" value="1"/>
</dbReference>
<dbReference type="PANTHER" id="PTHR10157">
    <property type="entry name" value="DOPAMINE BETA HYDROXYLASE RELATED"/>
    <property type="match status" value="1"/>
</dbReference>
<evidence type="ECO:0000259" key="8">
    <source>
        <dbReference type="PROSITE" id="PS50836"/>
    </source>
</evidence>
<comment type="caution">
    <text evidence="10">The sequence shown here is derived from an EMBL/GenBank/DDBJ whole genome shotgun (WGS) entry which is preliminary data.</text>
</comment>
<dbReference type="InterPro" id="IPR000323">
    <property type="entry name" value="Cu2_ascorb_mOase_N"/>
</dbReference>
<dbReference type="InterPro" id="IPR014784">
    <property type="entry name" value="Cu2_ascorb_mOase-like_C"/>
</dbReference>
<dbReference type="GO" id="GO:0004500">
    <property type="term" value="F:dopamine beta-monooxygenase activity"/>
    <property type="evidence" value="ECO:0007669"/>
    <property type="project" value="InterPro"/>
</dbReference>
<sequence length="936" mass="105863">MVVVVVAVTATAQTSKNRLAAADFQHHAVLDQRGTFVMMWTPREDSIRVEVQVATTGWVGVGFSPNGGMRGADITLGWVDSEGQLHVHDRYAHGMTTPVVDIAQDVVVEGGYQNDTHTVMRFSRPWNTCDIKHDMKLSDDTVRVIWAYGEEDPLDTMDMKRHVERGTKSVYLREPRFTRPAVTEDIKTWDIRSPKHFSTKVHVIGFEPLISQENLPYVHHIILYSCGETSPHLEKWAQHEGVQCFSPNMPPSMANCKTAVSLAWAVGNDGEMWPEHVGIPLGKDSGLYYYVMEMHYDNPKLTEGIVDNSGLRLFYTEKLRKYDAGIMSVGHSVTPYMIVPPKHTWKTVGHCSGHCTNIAFPSEGIKVFQLFLHAHLLGRGLTVRHIRDGRELPVISQDLNYDFNYQQGRRLPQEVTVLPGDSFILECQYDARHKTVPTFGGEGTQEEMCLAFLMYYPKISMSWCHSFPKLENIYRPLGVKSIATQNTSSTRLRSMLNTAEEREEELIEALLVKKETPAVTELDLAARFKNVAVMEPACKCAGGGICVALVQTHIHKYPHFTTIKTLDDECLATHVSPDHLPPYQDESHSTQKHTITENGGPASPAVQLAVTLPSLLSPLATVSKRNTIRDMKSEEDPTIDSASESLNQSEVQTLVELQLSEVDMLQSMFPGPRELVVDDPSVLCDLRDFAEGRTTLLPPHLELVINLDVEKGQLSMSVNLPHQYPAVQPTVFVRSQTLSREAQHRLNQDLLTYLKTIQEGDLCIGPAVTWLQEKGGTFFEDYPQMENTEDASVETKDDKFARLWIYSHHIYSKVKRKDILDLSREFDLTGFCLPGKPGIICVEGRTQNTEDWWHKVRSWNWQKILCKKREEVNISSDQDLSALRRFSTFEELGSENNIRVKNGGFHVNMGDVFRYLEEHECGYVFKDYFGISGRPT</sequence>
<evidence type="ECO:0000313" key="11">
    <source>
        <dbReference type="Proteomes" id="UP001487740"/>
    </source>
</evidence>
<dbReference type="InterPro" id="IPR036939">
    <property type="entry name" value="Cu2_ascorb_mOase_N_sf"/>
</dbReference>
<dbReference type="InterPro" id="IPR016135">
    <property type="entry name" value="UBQ-conjugating_enzyme/RWD"/>
</dbReference>
<dbReference type="Pfam" id="PF03351">
    <property type="entry name" value="DOMON"/>
    <property type="match status" value="1"/>
</dbReference>
<dbReference type="InterPro" id="IPR024548">
    <property type="entry name" value="Cu2_monoox_C"/>
</dbReference>
<dbReference type="Pfam" id="PF06544">
    <property type="entry name" value="Prp3_C"/>
    <property type="match status" value="1"/>
</dbReference>
<dbReference type="FunFam" id="2.60.120.230:FF:000001">
    <property type="entry name" value="Monooxygenase, DBH-like 1"/>
    <property type="match status" value="1"/>
</dbReference>
<accession>A0AAW0UZT5</accession>
<dbReference type="Proteomes" id="UP001487740">
    <property type="component" value="Unassembled WGS sequence"/>
</dbReference>
<reference evidence="10 11" key="1">
    <citation type="submission" date="2023-03" db="EMBL/GenBank/DDBJ databases">
        <title>High-quality genome of Scylla paramamosain provides insights in environmental adaptation.</title>
        <authorList>
            <person name="Zhang L."/>
        </authorList>
    </citation>
    <scope>NUCLEOTIDE SEQUENCE [LARGE SCALE GENOMIC DNA]</scope>
    <source>
        <strain evidence="10">LZ_2023a</strain>
        <tissue evidence="10">Muscle</tissue>
    </source>
</reference>
<dbReference type="PROSITE" id="PS50908">
    <property type="entry name" value="RWD"/>
    <property type="match status" value="1"/>
</dbReference>
<dbReference type="PANTHER" id="PTHR10157:SF23">
    <property type="entry name" value="MOXD1 HOMOLOG 1"/>
    <property type="match status" value="1"/>
</dbReference>
<evidence type="ECO:0000256" key="3">
    <source>
        <dbReference type="ARBA" id="ARBA00022729"/>
    </source>
</evidence>
<dbReference type="InterPro" id="IPR028460">
    <property type="entry name" value="Tbh/DBH"/>
</dbReference>
<dbReference type="InterPro" id="IPR059181">
    <property type="entry name" value="RWDD2A-B_C"/>
</dbReference>
<dbReference type="InterPro" id="IPR005018">
    <property type="entry name" value="DOMON_domain"/>
</dbReference>
<keyword evidence="11" id="KW-1185">Reference proteome</keyword>
<dbReference type="Pfam" id="PF01082">
    <property type="entry name" value="Cu2_monooxygen"/>
    <property type="match status" value="1"/>
</dbReference>
<keyword evidence="6" id="KW-0325">Glycoprotein</keyword>
<dbReference type="CDD" id="cd23829">
    <property type="entry name" value="RWD_RWDD2"/>
    <property type="match status" value="1"/>
</dbReference>
<dbReference type="SUPFAM" id="SSF49742">
    <property type="entry name" value="PHM/PNGase F"/>
    <property type="match status" value="2"/>
</dbReference>
<organism evidence="10 11">
    <name type="scientific">Scylla paramamosain</name>
    <name type="common">Mud crab</name>
    <dbReference type="NCBI Taxonomy" id="85552"/>
    <lineage>
        <taxon>Eukaryota</taxon>
        <taxon>Metazoa</taxon>
        <taxon>Ecdysozoa</taxon>
        <taxon>Arthropoda</taxon>
        <taxon>Crustacea</taxon>
        <taxon>Multicrustacea</taxon>
        <taxon>Malacostraca</taxon>
        <taxon>Eumalacostraca</taxon>
        <taxon>Eucarida</taxon>
        <taxon>Decapoda</taxon>
        <taxon>Pleocyemata</taxon>
        <taxon>Brachyura</taxon>
        <taxon>Eubrachyura</taxon>
        <taxon>Portunoidea</taxon>
        <taxon>Portunidae</taxon>
        <taxon>Portuninae</taxon>
        <taxon>Scylla</taxon>
    </lineage>
</organism>
<dbReference type="AlphaFoldDB" id="A0AAW0UZT5"/>
<evidence type="ECO:0000256" key="5">
    <source>
        <dbReference type="ARBA" id="ARBA00023157"/>
    </source>
</evidence>
<dbReference type="Pfam" id="PF05773">
    <property type="entry name" value="RWD"/>
    <property type="match status" value="1"/>
</dbReference>
<dbReference type="GO" id="GO:0042421">
    <property type="term" value="P:norepinephrine biosynthetic process"/>
    <property type="evidence" value="ECO:0007669"/>
    <property type="project" value="TreeGrafter"/>
</dbReference>
<feature type="domain" description="DOMON" evidence="8">
    <location>
        <begin position="34"/>
        <end position="149"/>
    </location>
</feature>
<dbReference type="CDD" id="cd24163">
    <property type="entry name" value="RWDD2_C"/>
    <property type="match status" value="1"/>
</dbReference>
<dbReference type="InterPro" id="IPR045266">
    <property type="entry name" value="DOH_DOMON"/>
</dbReference>
<keyword evidence="5" id="KW-1015">Disulfide bond</keyword>
<keyword evidence="3" id="KW-0732">Signal</keyword>
<dbReference type="GO" id="GO:0005507">
    <property type="term" value="F:copper ion binding"/>
    <property type="evidence" value="ECO:0007669"/>
    <property type="project" value="InterPro"/>
</dbReference>
<proteinExistence type="inferred from homology"/>
<dbReference type="SMART" id="SM00664">
    <property type="entry name" value="DoH"/>
    <property type="match status" value="1"/>
</dbReference>
<dbReference type="InterPro" id="IPR006575">
    <property type="entry name" value="RWD_dom"/>
</dbReference>
<dbReference type="InterPro" id="IPR010541">
    <property type="entry name" value="Prp3_C"/>
</dbReference>